<keyword evidence="1" id="KW-1133">Transmembrane helix</keyword>
<name>A0A8X8FTM1_9GAMM</name>
<feature type="transmembrane region" description="Helical" evidence="1">
    <location>
        <begin position="20"/>
        <end position="41"/>
    </location>
</feature>
<accession>A0A8X8FTM1</accession>
<feature type="transmembrane region" description="Helical" evidence="1">
    <location>
        <begin position="61"/>
        <end position="85"/>
    </location>
</feature>
<organism evidence="2 3">
    <name type="scientific">Stenotrophomonas lacuserhaii</name>
    <dbReference type="NCBI Taxonomy" id="2760084"/>
    <lineage>
        <taxon>Bacteria</taxon>
        <taxon>Pseudomonadati</taxon>
        <taxon>Pseudomonadota</taxon>
        <taxon>Gammaproteobacteria</taxon>
        <taxon>Lysobacterales</taxon>
        <taxon>Lysobacteraceae</taxon>
        <taxon>Stenotrophomonas</taxon>
    </lineage>
</organism>
<evidence type="ECO:0000256" key="1">
    <source>
        <dbReference type="SAM" id="Phobius"/>
    </source>
</evidence>
<protein>
    <recommendedName>
        <fullName evidence="4">Transmembrane protein</fullName>
    </recommendedName>
</protein>
<evidence type="ECO:0000313" key="3">
    <source>
        <dbReference type="Proteomes" id="UP000636938"/>
    </source>
</evidence>
<dbReference type="RefSeq" id="WP_191771792.1">
    <property type="nucleotide sequence ID" value="NZ_JACSQS010000022.1"/>
</dbReference>
<dbReference type="AlphaFoldDB" id="A0A8X8FTM1"/>
<dbReference type="Proteomes" id="UP000636938">
    <property type="component" value="Unassembled WGS sequence"/>
</dbReference>
<keyword evidence="1" id="KW-0812">Transmembrane</keyword>
<evidence type="ECO:0008006" key="4">
    <source>
        <dbReference type="Google" id="ProtNLM"/>
    </source>
</evidence>
<keyword evidence="3" id="KW-1185">Reference proteome</keyword>
<sequence length="101" mass="10978">MPRQCLTHARWPPGRRLPALGAILWPGFITAALACVVFFAFVDPLRLRDISFPGHGISRGLGYTLGFFMFWGITSLSSATTCYLLRPASAHGGDDDEVPLG</sequence>
<proteinExistence type="predicted"/>
<keyword evidence="1" id="KW-0472">Membrane</keyword>
<dbReference type="PROSITE" id="PS51257">
    <property type="entry name" value="PROKAR_LIPOPROTEIN"/>
    <property type="match status" value="1"/>
</dbReference>
<dbReference type="EMBL" id="JACSQS010000022">
    <property type="protein sequence ID" value="MBD7955756.1"/>
    <property type="molecule type" value="Genomic_DNA"/>
</dbReference>
<gene>
    <name evidence="2" type="ORF">H9654_16285</name>
</gene>
<reference evidence="2 3" key="1">
    <citation type="submission" date="2020-08" db="EMBL/GenBank/DDBJ databases">
        <title>A Genomic Blueprint of the Chicken Gut Microbiome.</title>
        <authorList>
            <person name="Gilroy R."/>
            <person name="Ravi A."/>
            <person name="Getino M."/>
            <person name="Pursley I."/>
            <person name="Horton D.L."/>
            <person name="Alikhan N.-F."/>
            <person name="Baker D."/>
            <person name="Gharbi K."/>
            <person name="Hall N."/>
            <person name="Watson M."/>
            <person name="Adriaenssens E.M."/>
            <person name="Foster-Nyarko E."/>
            <person name="Jarju S."/>
            <person name="Secka A."/>
            <person name="Antonio M."/>
            <person name="Oren A."/>
            <person name="Chaudhuri R."/>
            <person name="La Ragione R.M."/>
            <person name="Hildebrand F."/>
            <person name="Pallen M.J."/>
        </authorList>
    </citation>
    <scope>NUCLEOTIDE SEQUENCE [LARGE SCALE GENOMIC DNA]</scope>
    <source>
        <strain evidence="2 3">Sa5BUN4</strain>
    </source>
</reference>
<comment type="caution">
    <text evidence="2">The sequence shown here is derived from an EMBL/GenBank/DDBJ whole genome shotgun (WGS) entry which is preliminary data.</text>
</comment>
<evidence type="ECO:0000313" key="2">
    <source>
        <dbReference type="EMBL" id="MBD7955756.1"/>
    </source>
</evidence>